<accession>A0A7K1TEN1</accession>
<feature type="signal peptide" evidence="1">
    <location>
        <begin position="1"/>
        <end position="30"/>
    </location>
</feature>
<evidence type="ECO:0000313" key="2">
    <source>
        <dbReference type="EMBL" id="MVN76867.1"/>
    </source>
</evidence>
<comment type="caution">
    <text evidence="2">The sequence shown here is derived from an EMBL/GenBank/DDBJ whole genome shotgun (WGS) entry which is preliminary data.</text>
</comment>
<organism evidence="2 3">
    <name type="scientific">Hymenobacter ginkgonis</name>
    <dbReference type="NCBI Taxonomy" id="2682976"/>
    <lineage>
        <taxon>Bacteria</taxon>
        <taxon>Pseudomonadati</taxon>
        <taxon>Bacteroidota</taxon>
        <taxon>Cytophagia</taxon>
        <taxon>Cytophagales</taxon>
        <taxon>Hymenobacteraceae</taxon>
        <taxon>Hymenobacter</taxon>
    </lineage>
</organism>
<feature type="chain" id="PRO_5029769326" description="Outer membrane protein beta-barrel domain-containing protein" evidence="1">
    <location>
        <begin position="31"/>
        <end position="318"/>
    </location>
</feature>
<evidence type="ECO:0008006" key="4">
    <source>
        <dbReference type="Google" id="ProtNLM"/>
    </source>
</evidence>
<dbReference type="EMBL" id="WQKZ01000002">
    <property type="protein sequence ID" value="MVN76867.1"/>
    <property type="molecule type" value="Genomic_DNA"/>
</dbReference>
<evidence type="ECO:0000256" key="1">
    <source>
        <dbReference type="SAM" id="SignalP"/>
    </source>
</evidence>
<proteinExistence type="predicted"/>
<dbReference type="Proteomes" id="UP000441336">
    <property type="component" value="Unassembled WGS sequence"/>
</dbReference>
<name>A0A7K1TEN1_9BACT</name>
<keyword evidence="3" id="KW-1185">Reference proteome</keyword>
<protein>
    <recommendedName>
        <fullName evidence="4">Outer membrane protein beta-barrel domain-containing protein</fullName>
    </recommendedName>
</protein>
<reference evidence="2 3" key="1">
    <citation type="submission" date="2019-12" db="EMBL/GenBank/DDBJ databases">
        <title>Hymenobacter sp. HMF4947 Genome sequencing and assembly.</title>
        <authorList>
            <person name="Kang H."/>
            <person name="Cha I."/>
            <person name="Kim H."/>
            <person name="Joh K."/>
        </authorList>
    </citation>
    <scope>NUCLEOTIDE SEQUENCE [LARGE SCALE GENOMIC DNA]</scope>
    <source>
        <strain evidence="2 3">HMF4947</strain>
    </source>
</reference>
<gene>
    <name evidence="2" type="ORF">GO988_11080</name>
</gene>
<evidence type="ECO:0000313" key="3">
    <source>
        <dbReference type="Proteomes" id="UP000441336"/>
    </source>
</evidence>
<sequence length="318" mass="33831">MSIFSVQAVQVRTALSRAAALLLLAASACTAPRNITTSGKVTPQGEFRVAYNQGFNVGTAPLSKAGTAVKSAASQLGSQAANGEKVNYSDAVSDVQAAALAYLIEPVQTTADLSIRYGIVPRLDAGYKYAFGSHVFDAQYQLLGPTGSVENPERGAASGTTYASVGLQYAIQRASLPSLPFLSDANRLLGLSANRHDIIIPLTVSQSFGPEESVGAISYGAVYAHSWVNYGFTPSNLYNRAGTDRLPDLPKQSRNFSSYGLFANLKIGYKYVYVVPALSVYYQNYGDYTLLDGSSTSLSGVTFVPSLGLQFRIPNLSR</sequence>
<keyword evidence="1" id="KW-0732">Signal</keyword>
<dbReference type="RefSeq" id="WP_157565191.1">
    <property type="nucleotide sequence ID" value="NZ_WQKZ01000002.1"/>
</dbReference>
<dbReference type="AlphaFoldDB" id="A0A7K1TEN1"/>